<evidence type="ECO:0000313" key="2">
    <source>
        <dbReference type="Proteomes" id="UP000822688"/>
    </source>
</evidence>
<name>A0A8T0GEY6_CERPU</name>
<dbReference type="Proteomes" id="UP000822688">
    <property type="component" value="Chromosome 11"/>
</dbReference>
<proteinExistence type="predicted"/>
<reference evidence="1 2" key="1">
    <citation type="submission" date="2020-06" db="EMBL/GenBank/DDBJ databases">
        <title>WGS assembly of Ceratodon purpureus strain R40.</title>
        <authorList>
            <person name="Carey S.B."/>
            <person name="Jenkins J."/>
            <person name="Shu S."/>
            <person name="Lovell J.T."/>
            <person name="Sreedasyam A."/>
            <person name="Maumus F."/>
            <person name="Tiley G.P."/>
            <person name="Fernandez-Pozo N."/>
            <person name="Barry K."/>
            <person name="Chen C."/>
            <person name="Wang M."/>
            <person name="Lipzen A."/>
            <person name="Daum C."/>
            <person name="Saski C.A."/>
            <person name="Payton A.C."/>
            <person name="Mcbreen J.C."/>
            <person name="Conrad R.E."/>
            <person name="Kollar L.M."/>
            <person name="Olsson S."/>
            <person name="Huttunen S."/>
            <person name="Landis J.B."/>
            <person name="Wickett N.J."/>
            <person name="Johnson M.G."/>
            <person name="Rensing S.A."/>
            <person name="Grimwood J."/>
            <person name="Schmutz J."/>
            <person name="Mcdaniel S.F."/>
        </authorList>
    </citation>
    <scope>NUCLEOTIDE SEQUENCE [LARGE SCALE GENOMIC DNA]</scope>
    <source>
        <strain evidence="1 2">R40</strain>
    </source>
</reference>
<evidence type="ECO:0000313" key="1">
    <source>
        <dbReference type="EMBL" id="KAG0556709.1"/>
    </source>
</evidence>
<sequence length="231" mass="25093">MGKRQNVKDVSRKTLEFMGLKVERDLEENLQKASKEEMEEWHKLRSFRKGMAGMGVAINGPLGIIGSPTNLVAAAYSGRQAYVAHREQRKIEKAALNIHKADFRRGENRISRKRHKAAGAACKLAISVATGFQDDLFTAGFAACEGLVGGLDLGIDHNQATMAKEMASTATAGAESAGLGYLGELAHTQINRGHHNANAEVAESDEYSSCFSSDPDDSDDDDCELLLKKRL</sequence>
<organism evidence="1 2">
    <name type="scientific">Ceratodon purpureus</name>
    <name type="common">Fire moss</name>
    <name type="synonym">Dicranum purpureum</name>
    <dbReference type="NCBI Taxonomy" id="3225"/>
    <lineage>
        <taxon>Eukaryota</taxon>
        <taxon>Viridiplantae</taxon>
        <taxon>Streptophyta</taxon>
        <taxon>Embryophyta</taxon>
        <taxon>Bryophyta</taxon>
        <taxon>Bryophytina</taxon>
        <taxon>Bryopsida</taxon>
        <taxon>Dicranidae</taxon>
        <taxon>Pseudoditrichales</taxon>
        <taxon>Ditrichaceae</taxon>
        <taxon>Ceratodon</taxon>
    </lineage>
</organism>
<dbReference type="AlphaFoldDB" id="A0A8T0GEY6"/>
<dbReference type="EMBL" id="CM026432">
    <property type="protein sequence ID" value="KAG0556709.1"/>
    <property type="molecule type" value="Genomic_DNA"/>
</dbReference>
<protein>
    <submittedName>
        <fullName evidence="1">Uncharacterized protein</fullName>
    </submittedName>
</protein>
<accession>A0A8T0GEY6</accession>
<gene>
    <name evidence="1" type="ORF">KC19_11G073700</name>
</gene>
<keyword evidence="2" id="KW-1185">Reference proteome</keyword>
<comment type="caution">
    <text evidence="1">The sequence shown here is derived from an EMBL/GenBank/DDBJ whole genome shotgun (WGS) entry which is preliminary data.</text>
</comment>